<name>A0ABN2S5E9_9ACTN</name>
<accession>A0ABN2S5E9</accession>
<dbReference type="EMBL" id="BAAAQM010000027">
    <property type="protein sequence ID" value="GAA1980689.1"/>
    <property type="molecule type" value="Genomic_DNA"/>
</dbReference>
<gene>
    <name evidence="1" type="ORF">GCM10009838_47340</name>
</gene>
<reference evidence="1 2" key="1">
    <citation type="journal article" date="2019" name="Int. J. Syst. Evol. Microbiol.">
        <title>The Global Catalogue of Microorganisms (GCM) 10K type strain sequencing project: providing services to taxonomists for standard genome sequencing and annotation.</title>
        <authorList>
            <consortium name="The Broad Institute Genomics Platform"/>
            <consortium name="The Broad Institute Genome Sequencing Center for Infectious Disease"/>
            <person name="Wu L."/>
            <person name="Ma J."/>
        </authorList>
    </citation>
    <scope>NUCLEOTIDE SEQUENCE [LARGE SCALE GENOMIC DNA]</scope>
    <source>
        <strain evidence="1 2">JCM 16013</strain>
    </source>
</reference>
<proteinExistence type="predicted"/>
<protein>
    <submittedName>
        <fullName evidence="1">Uncharacterized protein</fullName>
    </submittedName>
</protein>
<evidence type="ECO:0000313" key="2">
    <source>
        <dbReference type="Proteomes" id="UP001499854"/>
    </source>
</evidence>
<sequence>MCDLFRGLGFAADRIFLVNGPDAADGILEALCAAPDLGHGDRLWCYRSGDDRTDRTDRTDRADRTGRTARAVFRADCPRRVLLLDRHGVLAAALTEHLDRADLPLTAGQLAARLADVAQTRVPPTAAAMLLFPHLLDAADVHRLRSSAADAAPVQAAAIWREMALLDPQDADARLLQAHFETLARHSGPPF</sequence>
<evidence type="ECO:0000313" key="1">
    <source>
        <dbReference type="EMBL" id="GAA1980689.1"/>
    </source>
</evidence>
<comment type="caution">
    <text evidence="1">The sequence shown here is derived from an EMBL/GenBank/DDBJ whole genome shotgun (WGS) entry which is preliminary data.</text>
</comment>
<keyword evidence="2" id="KW-1185">Reference proteome</keyword>
<dbReference type="Proteomes" id="UP001499854">
    <property type="component" value="Unassembled WGS sequence"/>
</dbReference>
<organism evidence="1 2">
    <name type="scientific">Catenulispora subtropica</name>
    <dbReference type="NCBI Taxonomy" id="450798"/>
    <lineage>
        <taxon>Bacteria</taxon>
        <taxon>Bacillati</taxon>
        <taxon>Actinomycetota</taxon>
        <taxon>Actinomycetes</taxon>
        <taxon>Catenulisporales</taxon>
        <taxon>Catenulisporaceae</taxon>
        <taxon>Catenulispora</taxon>
    </lineage>
</organism>